<comment type="subunit">
    <text evidence="2">The complex is composed of two ATP-binding proteins (CysA), two transmembrane proteins (CysT and CysW) and a solute-binding protein (CysP).</text>
</comment>
<dbReference type="EMBL" id="CP001826">
    <property type="protein sequence ID" value="ACZ43227.1"/>
    <property type="molecule type" value="Genomic_DNA"/>
</dbReference>
<dbReference type="PROSITE" id="PS50928">
    <property type="entry name" value="ABC_TM1"/>
    <property type="match status" value="1"/>
</dbReference>
<organism evidence="11 12">
    <name type="scientific">Thermobaculum terrenum (strain ATCC BAA-798 / CCMEE 7001 / YNP1)</name>
    <dbReference type="NCBI Taxonomy" id="525904"/>
    <lineage>
        <taxon>Bacteria</taxon>
        <taxon>Bacillati</taxon>
        <taxon>Chloroflexota</taxon>
        <taxon>Chloroflexia</taxon>
        <taxon>Candidatus Thermobaculales</taxon>
        <taxon>Candidatus Thermobaculaceae</taxon>
        <taxon>Thermobaculum</taxon>
    </lineage>
</organism>
<dbReference type="NCBIfam" id="TIGR00969">
    <property type="entry name" value="3a0106s02"/>
    <property type="match status" value="1"/>
</dbReference>
<evidence type="ECO:0000259" key="10">
    <source>
        <dbReference type="PROSITE" id="PS50928"/>
    </source>
</evidence>
<dbReference type="eggNOG" id="COG4208">
    <property type="taxonomic scope" value="Bacteria"/>
</dbReference>
<dbReference type="KEGG" id="ttr:Tter_2328"/>
<evidence type="ECO:0000256" key="2">
    <source>
        <dbReference type="ARBA" id="ARBA00011779"/>
    </source>
</evidence>
<dbReference type="AlphaFoldDB" id="D1CHK6"/>
<gene>
    <name evidence="11" type="ordered locus">Tter_2328</name>
</gene>
<evidence type="ECO:0000256" key="3">
    <source>
        <dbReference type="ARBA" id="ARBA00022448"/>
    </source>
</evidence>
<feature type="transmembrane region" description="Helical" evidence="9">
    <location>
        <begin position="12"/>
        <end position="31"/>
    </location>
</feature>
<dbReference type="RefSeq" id="WP_012876258.1">
    <property type="nucleotide sequence ID" value="NC_013526.1"/>
</dbReference>
<evidence type="ECO:0000256" key="1">
    <source>
        <dbReference type="ARBA" id="ARBA00004141"/>
    </source>
</evidence>
<keyword evidence="6" id="KW-0764">Sulfate transport</keyword>
<reference evidence="12" key="1">
    <citation type="journal article" date="2010" name="Stand. Genomic Sci.">
        <title>Complete genome sequence of 'Thermobaculum terrenum' type strain (YNP1).</title>
        <authorList>
            <person name="Kiss H."/>
            <person name="Cleland D."/>
            <person name="Lapidus A."/>
            <person name="Lucas S."/>
            <person name="Glavina Del Rio T."/>
            <person name="Nolan M."/>
            <person name="Tice H."/>
            <person name="Han C."/>
            <person name="Goodwin L."/>
            <person name="Pitluck S."/>
            <person name="Liolios K."/>
            <person name="Ivanova N."/>
            <person name="Mavromatis K."/>
            <person name="Ovchinnikova G."/>
            <person name="Pati A."/>
            <person name="Chen A."/>
            <person name="Palaniappan K."/>
            <person name="Land M."/>
            <person name="Hauser L."/>
            <person name="Chang Y."/>
            <person name="Jeffries C."/>
            <person name="Lu M."/>
            <person name="Brettin T."/>
            <person name="Detter J."/>
            <person name="Goker M."/>
            <person name="Tindall B."/>
            <person name="Beck B."/>
            <person name="McDermott T."/>
            <person name="Woyke T."/>
            <person name="Bristow J."/>
            <person name="Eisen J."/>
            <person name="Markowitz V."/>
            <person name="Hugenholtz P."/>
            <person name="Kyrpides N."/>
            <person name="Klenk H."/>
            <person name="Cheng J."/>
        </authorList>
    </citation>
    <scope>NUCLEOTIDE SEQUENCE [LARGE SCALE GENOMIC DNA]</scope>
    <source>
        <strain evidence="12">ATCC BAA-798 / YNP1</strain>
    </source>
</reference>
<dbReference type="OrthoDB" id="9774448at2"/>
<dbReference type="Gene3D" id="1.10.3720.10">
    <property type="entry name" value="MetI-like"/>
    <property type="match status" value="1"/>
</dbReference>
<evidence type="ECO:0000256" key="4">
    <source>
        <dbReference type="ARBA" id="ARBA00022692"/>
    </source>
</evidence>
<dbReference type="STRING" id="525904.Tter_2328"/>
<keyword evidence="4 9" id="KW-0812">Transmembrane</keyword>
<dbReference type="InterPro" id="IPR005667">
    <property type="entry name" value="Sulph_transpt2"/>
</dbReference>
<keyword evidence="3" id="KW-0813">Transport</keyword>
<dbReference type="GO" id="GO:0015419">
    <property type="term" value="F:ABC-type sulfate transporter activity"/>
    <property type="evidence" value="ECO:0007669"/>
    <property type="project" value="InterPro"/>
</dbReference>
<feature type="transmembrane region" description="Helical" evidence="9">
    <location>
        <begin position="89"/>
        <end position="111"/>
    </location>
</feature>
<dbReference type="GO" id="GO:0005886">
    <property type="term" value="C:plasma membrane"/>
    <property type="evidence" value="ECO:0007669"/>
    <property type="project" value="TreeGrafter"/>
</dbReference>
<keyword evidence="7 9" id="KW-0472">Membrane</keyword>
<comment type="subcellular location">
    <subcellularLocation>
        <location evidence="1">Membrane</location>
        <topology evidence="1">Multi-pass membrane protein</topology>
    </subcellularLocation>
</comment>
<dbReference type="SUPFAM" id="SSF161098">
    <property type="entry name" value="MetI-like"/>
    <property type="match status" value="1"/>
</dbReference>
<evidence type="ECO:0000256" key="8">
    <source>
        <dbReference type="ARBA" id="ARBA00025323"/>
    </source>
</evidence>
<sequence>MSGRILLRLVAVVYLAGLLVLPLGMILWRTFEHGPWPVWVALTSPYALHALWLTLLMVVISVPLNALFGVGVALLLARGRFPGKSLLSAIIDLPLALSPVVVGLALVLAYGTSGWFGPALQALGIRVIFALPGMVLANVFISLPFVAKEVLPVLREIGQEQEQAAYTLGASPLQTFVRVTLPAIRSAVAYGVVLTTARVLGEYGAVNVVSGNLEGRTQTLTMYVADRFQQYDETGTYAASVLLACLGVAMLLVINRFTHKGEAR</sequence>
<dbReference type="HOGENOM" id="CLU_016047_14_0_0"/>
<dbReference type="Proteomes" id="UP000000323">
    <property type="component" value="Chromosome 2"/>
</dbReference>
<feature type="domain" description="ABC transmembrane type-1" evidence="10">
    <location>
        <begin position="51"/>
        <end position="254"/>
    </location>
</feature>
<evidence type="ECO:0000313" key="12">
    <source>
        <dbReference type="Proteomes" id="UP000000323"/>
    </source>
</evidence>
<dbReference type="PANTHER" id="PTHR30406">
    <property type="entry name" value="SULFATE TRANSPORT SYSTEM PERMEASE PROTEIN"/>
    <property type="match status" value="1"/>
</dbReference>
<evidence type="ECO:0000256" key="9">
    <source>
        <dbReference type="SAM" id="Phobius"/>
    </source>
</evidence>
<evidence type="ECO:0000256" key="7">
    <source>
        <dbReference type="ARBA" id="ARBA00023136"/>
    </source>
</evidence>
<dbReference type="InterPro" id="IPR000515">
    <property type="entry name" value="MetI-like"/>
</dbReference>
<proteinExistence type="predicted"/>
<evidence type="ECO:0000256" key="5">
    <source>
        <dbReference type="ARBA" id="ARBA00022989"/>
    </source>
</evidence>
<dbReference type="InterPro" id="IPR035906">
    <property type="entry name" value="MetI-like_sf"/>
</dbReference>
<dbReference type="CDD" id="cd06261">
    <property type="entry name" value="TM_PBP2"/>
    <property type="match status" value="1"/>
</dbReference>
<feature type="transmembrane region" description="Helical" evidence="9">
    <location>
        <begin position="123"/>
        <end position="147"/>
    </location>
</feature>
<keyword evidence="12" id="KW-1185">Reference proteome</keyword>
<keyword evidence="5 9" id="KW-1133">Transmembrane helix</keyword>
<dbReference type="PANTHER" id="PTHR30406:SF1">
    <property type="entry name" value="SULFATE TRANSPORT SYSTEM PERMEASE PROTEIN CYSW"/>
    <property type="match status" value="1"/>
</dbReference>
<comment type="function">
    <text evidence="8">Part of the ABC transporter complex CysAWTP (TC 3.A.1.6.1) involved in sulfate/thiosulfate import. Probably responsible for the translocation of the substrate across the membrane.</text>
</comment>
<dbReference type="Pfam" id="PF00528">
    <property type="entry name" value="BPD_transp_1"/>
    <property type="match status" value="1"/>
</dbReference>
<evidence type="ECO:0000256" key="6">
    <source>
        <dbReference type="ARBA" id="ARBA00023032"/>
    </source>
</evidence>
<protein>
    <submittedName>
        <fullName evidence="11">Sulfate ABC transporter, inner membrane subunit</fullName>
    </submittedName>
</protein>
<evidence type="ECO:0000313" key="11">
    <source>
        <dbReference type="EMBL" id="ACZ43227.1"/>
    </source>
</evidence>
<feature type="transmembrane region" description="Helical" evidence="9">
    <location>
        <begin position="51"/>
        <end position="77"/>
    </location>
</feature>
<accession>D1CHK6</accession>
<name>D1CHK6_THET1</name>
<feature type="transmembrane region" description="Helical" evidence="9">
    <location>
        <begin position="237"/>
        <end position="258"/>
    </location>
</feature>